<keyword evidence="4 6" id="KW-1133">Transmembrane helix</keyword>
<gene>
    <name evidence="7" type="ORF">SAMN02745716_0108</name>
</gene>
<evidence type="ECO:0000256" key="6">
    <source>
        <dbReference type="SAM" id="Phobius"/>
    </source>
</evidence>
<dbReference type="OrthoDB" id="3212470at2"/>
<evidence type="ECO:0000256" key="5">
    <source>
        <dbReference type="ARBA" id="ARBA00023136"/>
    </source>
</evidence>
<organism evidence="7 8">
    <name type="scientific">Thermoleophilum album</name>
    <dbReference type="NCBI Taxonomy" id="29539"/>
    <lineage>
        <taxon>Bacteria</taxon>
        <taxon>Bacillati</taxon>
        <taxon>Actinomycetota</taxon>
        <taxon>Thermoleophilia</taxon>
        <taxon>Thermoleophilales</taxon>
        <taxon>Thermoleophilaceae</taxon>
        <taxon>Thermoleophilum</taxon>
    </lineage>
</organism>
<dbReference type="Proteomes" id="UP000222056">
    <property type="component" value="Unassembled WGS sequence"/>
</dbReference>
<feature type="transmembrane region" description="Helical" evidence="6">
    <location>
        <begin position="49"/>
        <end position="70"/>
    </location>
</feature>
<feature type="transmembrane region" description="Helical" evidence="6">
    <location>
        <begin position="188"/>
        <end position="210"/>
    </location>
</feature>
<feature type="transmembrane region" description="Helical" evidence="6">
    <location>
        <begin position="158"/>
        <end position="176"/>
    </location>
</feature>
<feature type="transmembrane region" description="Helical" evidence="6">
    <location>
        <begin position="127"/>
        <end position="146"/>
    </location>
</feature>
<evidence type="ECO:0000256" key="4">
    <source>
        <dbReference type="ARBA" id="ARBA00022989"/>
    </source>
</evidence>
<dbReference type="PANTHER" id="PTHR30250">
    <property type="entry name" value="PST FAMILY PREDICTED COLANIC ACID TRANSPORTER"/>
    <property type="match status" value="1"/>
</dbReference>
<feature type="transmembrane region" description="Helical" evidence="6">
    <location>
        <begin position="382"/>
        <end position="404"/>
    </location>
</feature>
<name>A0A1H6FHD4_THEAL</name>
<evidence type="ECO:0000256" key="2">
    <source>
        <dbReference type="ARBA" id="ARBA00022475"/>
    </source>
</evidence>
<evidence type="ECO:0000313" key="8">
    <source>
        <dbReference type="Proteomes" id="UP000222056"/>
    </source>
</evidence>
<keyword evidence="2" id="KW-1003">Cell membrane</keyword>
<evidence type="ECO:0000313" key="7">
    <source>
        <dbReference type="EMBL" id="SEH10259.1"/>
    </source>
</evidence>
<dbReference type="GO" id="GO:0005886">
    <property type="term" value="C:plasma membrane"/>
    <property type="evidence" value="ECO:0007669"/>
    <property type="project" value="UniProtKB-SubCell"/>
</dbReference>
<feature type="transmembrane region" description="Helical" evidence="6">
    <location>
        <begin position="411"/>
        <end position="431"/>
    </location>
</feature>
<dbReference type="RefSeq" id="WP_093115248.1">
    <property type="nucleotide sequence ID" value="NZ_FNWJ01000001.1"/>
</dbReference>
<evidence type="ECO:0000256" key="3">
    <source>
        <dbReference type="ARBA" id="ARBA00022692"/>
    </source>
</evidence>
<dbReference type="AlphaFoldDB" id="A0A1H6FHD4"/>
<accession>A0A1H6FHD4</accession>
<dbReference type="STRING" id="29539.SAMN02745716_0108"/>
<feature type="transmembrane region" description="Helical" evidence="6">
    <location>
        <begin position="437"/>
        <end position="457"/>
    </location>
</feature>
<keyword evidence="8" id="KW-1185">Reference proteome</keyword>
<keyword evidence="3 6" id="KW-0812">Transmembrane</keyword>
<reference evidence="8" key="1">
    <citation type="submission" date="2016-10" db="EMBL/GenBank/DDBJ databases">
        <authorList>
            <person name="Varghese N."/>
            <person name="Submissions S."/>
        </authorList>
    </citation>
    <scope>NUCLEOTIDE SEQUENCE [LARGE SCALE GENOMIC DNA]</scope>
    <source>
        <strain evidence="8">ATCC 35263</strain>
    </source>
</reference>
<dbReference type="EMBL" id="FNWJ01000001">
    <property type="protein sequence ID" value="SEH10259.1"/>
    <property type="molecule type" value="Genomic_DNA"/>
</dbReference>
<feature type="transmembrane region" description="Helical" evidence="6">
    <location>
        <begin position="216"/>
        <end position="237"/>
    </location>
</feature>
<dbReference type="InterPro" id="IPR050833">
    <property type="entry name" value="Poly_Biosynth_Transport"/>
</dbReference>
<sequence length="470" mass="47779">MPGPSPRLKSPARHLLAAAPGGSGATADPTRSAGVTVITAASALRALPLALATAAQNVLGLAFTIVFARWLGPTGYGSLAVLVSAFIVLSVPGSALQVEVARRLGASVARAPGDREVRAVVTSAWRWLRGLALLLVATSILGALAREPLATLIAIDEPWAAAILPATASSWALLCVTRGVWQALGRYGTVATSIVADSTLRIALAAPLVAGGFGVAGAFGGSALAFAIVTAVLCLALRREVPPVRGLAAGDHSQPAASGQLRLRDLIVETRVPLAALTLLLGMQEIHVIVAKHVAATRTAAGYAAAAVAAKSIIWVAMGLAMFVVPESARRVARQRDPRGALVAGLAVLVVPVLVMTTIFALSGKDLLALAFGAKLATASSALLPLGLAMSALAVTYVVTQYLLALERRRFVLTLAGGLTAEVAAAVPLAVRPIQLALGLLAVFASVAAVVLAVAAVSGPRDRIGTRSPR</sequence>
<feature type="transmembrane region" description="Helical" evidence="6">
    <location>
        <begin position="341"/>
        <end position="362"/>
    </location>
</feature>
<feature type="transmembrane region" description="Helical" evidence="6">
    <location>
        <begin position="76"/>
        <end position="96"/>
    </location>
</feature>
<dbReference type="PANTHER" id="PTHR30250:SF28">
    <property type="entry name" value="POLYSACCHARIDE BIOSYNTHESIS PROTEIN"/>
    <property type="match status" value="1"/>
</dbReference>
<proteinExistence type="predicted"/>
<keyword evidence="5 6" id="KW-0472">Membrane</keyword>
<comment type="subcellular location">
    <subcellularLocation>
        <location evidence="1">Cell membrane</location>
        <topology evidence="1">Multi-pass membrane protein</topology>
    </subcellularLocation>
</comment>
<evidence type="ECO:0000256" key="1">
    <source>
        <dbReference type="ARBA" id="ARBA00004651"/>
    </source>
</evidence>
<protein>
    <submittedName>
        <fullName evidence="7">Membrane protein involved in the export of O-antigen and teichoic acid</fullName>
    </submittedName>
</protein>
<feature type="transmembrane region" description="Helical" evidence="6">
    <location>
        <begin position="272"/>
        <end position="291"/>
    </location>
</feature>
<feature type="transmembrane region" description="Helical" evidence="6">
    <location>
        <begin position="303"/>
        <end position="325"/>
    </location>
</feature>